<comment type="caution">
    <text evidence="3">The sequence shown here is derived from an EMBL/GenBank/DDBJ whole genome shotgun (WGS) entry which is preliminary data.</text>
</comment>
<keyword evidence="2" id="KW-0472">Membrane</keyword>
<keyword evidence="2" id="KW-1133">Transmembrane helix</keyword>
<feature type="region of interest" description="Disordered" evidence="1">
    <location>
        <begin position="596"/>
        <end position="663"/>
    </location>
</feature>
<dbReference type="Proteomes" id="UP000698800">
    <property type="component" value="Unassembled WGS sequence"/>
</dbReference>
<organism evidence="3 4">
    <name type="scientific">Glutinoglossum americanum</name>
    <dbReference type="NCBI Taxonomy" id="1670608"/>
    <lineage>
        <taxon>Eukaryota</taxon>
        <taxon>Fungi</taxon>
        <taxon>Dikarya</taxon>
        <taxon>Ascomycota</taxon>
        <taxon>Pezizomycotina</taxon>
        <taxon>Geoglossomycetes</taxon>
        <taxon>Geoglossales</taxon>
        <taxon>Geoglossaceae</taxon>
        <taxon>Glutinoglossum</taxon>
    </lineage>
</organism>
<feature type="compositionally biased region" description="Low complexity" evidence="1">
    <location>
        <begin position="628"/>
        <end position="638"/>
    </location>
</feature>
<gene>
    <name evidence="3" type="ORF">FGG08_004961</name>
</gene>
<evidence type="ECO:0000256" key="1">
    <source>
        <dbReference type="SAM" id="MobiDB-lite"/>
    </source>
</evidence>
<reference evidence="3" key="1">
    <citation type="submission" date="2021-03" db="EMBL/GenBank/DDBJ databases">
        <title>Comparative genomics and phylogenomic investigation of the class Geoglossomycetes provide insights into ecological specialization and systematics.</title>
        <authorList>
            <person name="Melie T."/>
            <person name="Pirro S."/>
            <person name="Miller A.N."/>
            <person name="Quandt A."/>
        </authorList>
    </citation>
    <scope>NUCLEOTIDE SEQUENCE</scope>
    <source>
        <strain evidence="3">GBOQ0MN5Z8</strain>
    </source>
</reference>
<feature type="transmembrane region" description="Helical" evidence="2">
    <location>
        <begin position="560"/>
        <end position="585"/>
    </location>
</feature>
<feature type="compositionally biased region" description="Basic and acidic residues" evidence="1">
    <location>
        <begin position="596"/>
        <end position="627"/>
    </location>
</feature>
<keyword evidence="4" id="KW-1185">Reference proteome</keyword>
<feature type="transmembrane region" description="Helical" evidence="2">
    <location>
        <begin position="116"/>
        <end position="139"/>
    </location>
</feature>
<dbReference type="AlphaFoldDB" id="A0A9P8I6F9"/>
<protein>
    <submittedName>
        <fullName evidence="3">Uncharacterized protein</fullName>
    </submittedName>
</protein>
<evidence type="ECO:0000256" key="2">
    <source>
        <dbReference type="SAM" id="Phobius"/>
    </source>
</evidence>
<evidence type="ECO:0000313" key="4">
    <source>
        <dbReference type="Proteomes" id="UP000698800"/>
    </source>
</evidence>
<dbReference type="EMBL" id="JAGHQL010000108">
    <property type="protein sequence ID" value="KAH0538463.1"/>
    <property type="molecule type" value="Genomic_DNA"/>
</dbReference>
<feature type="transmembrane region" description="Helical" evidence="2">
    <location>
        <begin position="187"/>
        <end position="205"/>
    </location>
</feature>
<sequence length="673" mass="73763">MAARTTCICAASSSSQSFDRIGPASNGEGAGFRAPFFMLTSEFPGYDRDSGRIETDVHGNTTTETMVFSTPSRLPTAADAERHTYDLWQRFKFPTEHGNRDAVAVPEKAGHQLVGAYTFLLNITFFHIWVALVLLAVYLSVRKDNHSDHVAEVSGVVWINHGSPSEVLIKTSAHTWKMKQRKKRLRIAIIWIFASLTGVIINYAIPIVLVPNLVIGFGAPVRPGAIYIPSNANKTNRYQLEIANLDIPSALRAAGSIPVVNDTDPSVITVDKPVVLGTWDNGIDIPTDILQFNYHYNITSLGFGLQHYHDLALYVTGSCFTENNWLSDQQEVNGTVIDIYRLWNESRHEYSVSLFDGASPHVYFFSGNATVVPNGLNTTYAAVISSTSRKSYTPGRDPWYLTDPDPILDTASDSGEVYRVATARPVLSCWQLDSWSSGGKNASGYDISSLPGLSTFPKEMETVFKRYLIPPKIVLTATYLGAGALASGTSALGEYFSANTSTIYADFSRLLLASYISSVNTLTDTTLYAQKFPDIAQLIPKEKIDKVGGFVLYSSHISTLAVLDLIIIPVVALGLWVLVLVLVTWEKPREKIRKLEERHRRNSEQEEKSGGGRDLENGTGAKHDSTASKDASSSIASPPISPREEKGPIEIDDTNKPKAELGDQIIEAITGSS</sequence>
<accession>A0A9P8I6F9</accession>
<feature type="compositionally biased region" description="Basic and acidic residues" evidence="1">
    <location>
        <begin position="642"/>
        <end position="661"/>
    </location>
</feature>
<evidence type="ECO:0000313" key="3">
    <source>
        <dbReference type="EMBL" id="KAH0538463.1"/>
    </source>
</evidence>
<proteinExistence type="predicted"/>
<name>A0A9P8I6F9_9PEZI</name>
<dbReference type="OrthoDB" id="5337208at2759"/>
<keyword evidence="2" id="KW-0812">Transmembrane</keyword>